<keyword evidence="1" id="KW-1133">Transmembrane helix</keyword>
<comment type="caution">
    <text evidence="2">The sequence shown here is derived from an EMBL/GenBank/DDBJ whole genome shotgun (WGS) entry which is preliminary data.</text>
</comment>
<gene>
    <name evidence="2" type="ORF">S01H4_65746</name>
</gene>
<dbReference type="AlphaFoldDB" id="X1F7L0"/>
<accession>X1F7L0</accession>
<name>X1F7L0_9ZZZZ</name>
<protein>
    <submittedName>
        <fullName evidence="2">Uncharacterized protein</fullName>
    </submittedName>
</protein>
<reference evidence="2" key="1">
    <citation type="journal article" date="2014" name="Front. Microbiol.">
        <title>High frequency of phylogenetically diverse reductive dehalogenase-homologous genes in deep subseafloor sedimentary metagenomes.</title>
        <authorList>
            <person name="Kawai M."/>
            <person name="Futagami T."/>
            <person name="Toyoda A."/>
            <person name="Takaki Y."/>
            <person name="Nishi S."/>
            <person name="Hori S."/>
            <person name="Arai W."/>
            <person name="Tsubouchi T."/>
            <person name="Morono Y."/>
            <person name="Uchiyama I."/>
            <person name="Ito T."/>
            <person name="Fujiyama A."/>
            <person name="Inagaki F."/>
            <person name="Takami H."/>
        </authorList>
    </citation>
    <scope>NUCLEOTIDE SEQUENCE</scope>
    <source>
        <strain evidence="2">Expedition CK06-06</strain>
    </source>
</reference>
<evidence type="ECO:0000256" key="1">
    <source>
        <dbReference type="SAM" id="Phobius"/>
    </source>
</evidence>
<keyword evidence="1" id="KW-0812">Transmembrane</keyword>
<evidence type="ECO:0000313" key="2">
    <source>
        <dbReference type="EMBL" id="GAH28535.1"/>
    </source>
</evidence>
<keyword evidence="1" id="KW-0472">Membrane</keyword>
<feature type="transmembrane region" description="Helical" evidence="1">
    <location>
        <begin position="34"/>
        <end position="56"/>
    </location>
</feature>
<sequence>MIKDLIIVGLSCALLWHFANIWRYGQYLAGEPNILIRSLETAGLLIILVFGTAKFVTDLKR</sequence>
<proteinExistence type="predicted"/>
<feature type="transmembrane region" description="Helical" evidence="1">
    <location>
        <begin position="5"/>
        <end position="22"/>
    </location>
</feature>
<organism evidence="2">
    <name type="scientific">marine sediment metagenome</name>
    <dbReference type="NCBI Taxonomy" id="412755"/>
    <lineage>
        <taxon>unclassified sequences</taxon>
        <taxon>metagenomes</taxon>
        <taxon>ecological metagenomes</taxon>
    </lineage>
</organism>
<dbReference type="EMBL" id="BART01040359">
    <property type="protein sequence ID" value="GAH28535.1"/>
    <property type="molecule type" value="Genomic_DNA"/>
</dbReference>